<dbReference type="Pfam" id="PF02132">
    <property type="entry name" value="RecR_ZnF"/>
    <property type="match status" value="1"/>
</dbReference>
<evidence type="ECO:0000256" key="5">
    <source>
        <dbReference type="ARBA" id="ARBA00023172"/>
    </source>
</evidence>
<dbReference type="AlphaFoldDB" id="A0A1F7I6J0"/>
<dbReference type="CDD" id="cd01025">
    <property type="entry name" value="TOPRIM_recR"/>
    <property type="match status" value="1"/>
</dbReference>
<dbReference type="PROSITE" id="PS01300">
    <property type="entry name" value="RECR"/>
    <property type="match status" value="1"/>
</dbReference>
<dbReference type="InterPro" id="IPR015967">
    <property type="entry name" value="Rcmb_RecR_Znf"/>
</dbReference>
<organism evidence="9 10">
    <name type="scientific">Candidatus Roizmanbacteria bacterium RIFCSPHIGHO2_12_FULL_44_10</name>
    <dbReference type="NCBI Taxonomy" id="1802054"/>
    <lineage>
        <taxon>Bacteria</taxon>
        <taxon>Candidatus Roizmaniibacteriota</taxon>
    </lineage>
</organism>
<keyword evidence="2 7" id="KW-0227">DNA damage</keyword>
<sequence length="206" mass="23584">MKLPKDLQKAIDFFEKLPGIGPKSAKRLGFYLLRLPQQELEEIALSVSQLKKTSIYCKRCFHLSETELCGICQDEQRDQSTVAVVEDVLDLLSFETGNHYQGVYHVLHGRIDPLNYIGPDDIYIPQFIARMKQEKNSIKEIILATNPNTEGEATAMYIKRQLLEMFNGEADRIKISRLAYGLPIGADLEYADYMTLQHALNGRRQF</sequence>
<gene>
    <name evidence="7" type="primary">recR</name>
    <name evidence="9" type="ORF">A3F34_01010</name>
</gene>
<dbReference type="Gene3D" id="1.10.8.420">
    <property type="entry name" value="RecR Domain 1"/>
    <property type="match status" value="1"/>
</dbReference>
<dbReference type="InterPro" id="IPR000093">
    <property type="entry name" value="DNA_Rcmb_RecR"/>
</dbReference>
<dbReference type="InterPro" id="IPR023627">
    <property type="entry name" value="Rcmb_RecR"/>
</dbReference>
<proteinExistence type="inferred from homology"/>
<dbReference type="Pfam" id="PF21176">
    <property type="entry name" value="RecR_HhH"/>
    <property type="match status" value="1"/>
</dbReference>
<keyword evidence="4 7" id="KW-0862">Zinc</keyword>
<dbReference type="PROSITE" id="PS50880">
    <property type="entry name" value="TOPRIM"/>
    <property type="match status" value="1"/>
</dbReference>
<dbReference type="HAMAP" id="MF_00017">
    <property type="entry name" value="RecR"/>
    <property type="match status" value="1"/>
</dbReference>
<dbReference type="GO" id="GO:0006281">
    <property type="term" value="P:DNA repair"/>
    <property type="evidence" value="ECO:0007669"/>
    <property type="project" value="UniProtKB-UniRule"/>
</dbReference>
<dbReference type="PANTHER" id="PTHR30446">
    <property type="entry name" value="RECOMBINATION PROTEIN RECR"/>
    <property type="match status" value="1"/>
</dbReference>
<keyword evidence="5 7" id="KW-0233">DNA recombination</keyword>
<dbReference type="GO" id="GO:0003677">
    <property type="term" value="F:DNA binding"/>
    <property type="evidence" value="ECO:0007669"/>
    <property type="project" value="UniProtKB-UniRule"/>
</dbReference>
<dbReference type="NCBIfam" id="TIGR00615">
    <property type="entry name" value="recR"/>
    <property type="match status" value="1"/>
</dbReference>
<dbReference type="SMART" id="SM00493">
    <property type="entry name" value="TOPRIM"/>
    <property type="match status" value="1"/>
</dbReference>
<evidence type="ECO:0000313" key="10">
    <source>
        <dbReference type="Proteomes" id="UP000179024"/>
    </source>
</evidence>
<dbReference type="Pfam" id="PF13662">
    <property type="entry name" value="Toprim_4"/>
    <property type="match status" value="1"/>
</dbReference>
<dbReference type="Proteomes" id="UP000179024">
    <property type="component" value="Unassembled WGS sequence"/>
</dbReference>
<evidence type="ECO:0000256" key="2">
    <source>
        <dbReference type="ARBA" id="ARBA00022763"/>
    </source>
</evidence>
<dbReference type="Pfam" id="PF21175">
    <property type="entry name" value="RecR_C"/>
    <property type="match status" value="1"/>
</dbReference>
<keyword evidence="1 7" id="KW-0479">Metal-binding</keyword>
<evidence type="ECO:0000256" key="3">
    <source>
        <dbReference type="ARBA" id="ARBA00022771"/>
    </source>
</evidence>
<dbReference type="GO" id="GO:0008270">
    <property type="term" value="F:zinc ion binding"/>
    <property type="evidence" value="ECO:0007669"/>
    <property type="project" value="UniProtKB-KW"/>
</dbReference>
<dbReference type="SUPFAM" id="SSF111304">
    <property type="entry name" value="Recombination protein RecR"/>
    <property type="match status" value="1"/>
</dbReference>
<dbReference type="GO" id="GO:0006310">
    <property type="term" value="P:DNA recombination"/>
    <property type="evidence" value="ECO:0007669"/>
    <property type="project" value="UniProtKB-UniRule"/>
</dbReference>
<dbReference type="InterPro" id="IPR034137">
    <property type="entry name" value="TOPRIM_RecR"/>
</dbReference>
<dbReference type="Gene3D" id="3.40.1360.10">
    <property type="match status" value="1"/>
</dbReference>
<protein>
    <recommendedName>
        <fullName evidence="7">Recombination protein RecR</fullName>
    </recommendedName>
</protein>
<dbReference type="Gene3D" id="3.30.60.80">
    <property type="match status" value="1"/>
</dbReference>
<name>A0A1F7I6J0_9BACT</name>
<evidence type="ECO:0000259" key="8">
    <source>
        <dbReference type="PROSITE" id="PS50880"/>
    </source>
</evidence>
<evidence type="ECO:0000256" key="6">
    <source>
        <dbReference type="ARBA" id="ARBA00023204"/>
    </source>
</evidence>
<evidence type="ECO:0000256" key="1">
    <source>
        <dbReference type="ARBA" id="ARBA00022723"/>
    </source>
</evidence>
<keyword evidence="3 7" id="KW-0863">Zinc-finger</keyword>
<dbReference type="Gene3D" id="6.10.250.240">
    <property type="match status" value="1"/>
</dbReference>
<accession>A0A1F7I6J0</accession>
<dbReference type="PANTHER" id="PTHR30446:SF0">
    <property type="entry name" value="RECOMBINATION PROTEIN RECR"/>
    <property type="match status" value="1"/>
</dbReference>
<evidence type="ECO:0000313" key="9">
    <source>
        <dbReference type="EMBL" id="OGK38970.1"/>
    </source>
</evidence>
<evidence type="ECO:0000256" key="7">
    <source>
        <dbReference type="HAMAP-Rule" id="MF_00017"/>
    </source>
</evidence>
<dbReference type="EMBL" id="MGAE01000033">
    <property type="protein sequence ID" value="OGK38970.1"/>
    <property type="molecule type" value="Genomic_DNA"/>
</dbReference>
<keyword evidence="6 7" id="KW-0234">DNA repair</keyword>
<dbReference type="InterPro" id="IPR006171">
    <property type="entry name" value="TOPRIM_dom"/>
</dbReference>
<comment type="caution">
    <text evidence="9">The sequence shown here is derived from an EMBL/GenBank/DDBJ whole genome shotgun (WGS) entry which is preliminary data.</text>
</comment>
<reference evidence="9 10" key="1">
    <citation type="journal article" date="2016" name="Nat. Commun.">
        <title>Thousands of microbial genomes shed light on interconnected biogeochemical processes in an aquifer system.</title>
        <authorList>
            <person name="Anantharaman K."/>
            <person name="Brown C.T."/>
            <person name="Hug L.A."/>
            <person name="Sharon I."/>
            <person name="Castelle C.J."/>
            <person name="Probst A.J."/>
            <person name="Thomas B.C."/>
            <person name="Singh A."/>
            <person name="Wilkins M.J."/>
            <person name="Karaoz U."/>
            <person name="Brodie E.L."/>
            <person name="Williams K.H."/>
            <person name="Hubbard S.S."/>
            <person name="Banfield J.F."/>
        </authorList>
    </citation>
    <scope>NUCLEOTIDE SEQUENCE [LARGE SCALE GENOMIC DNA]</scope>
</reference>
<evidence type="ECO:0000256" key="4">
    <source>
        <dbReference type="ARBA" id="ARBA00022833"/>
    </source>
</evidence>
<feature type="domain" description="Toprim" evidence="8">
    <location>
        <begin position="80"/>
        <end position="183"/>
    </location>
</feature>
<comment type="similarity">
    <text evidence="7">Belongs to the RecR family.</text>
</comment>
<comment type="function">
    <text evidence="7">May play a role in DNA repair. It seems to be involved in an RecBC-independent recombinational process of DNA repair. It may act with RecF and RecO.</text>
</comment>
<feature type="zinc finger region" description="C4-type" evidence="7">
    <location>
        <begin position="57"/>
        <end position="72"/>
    </location>
</feature>